<organism evidence="3 4">
    <name type="scientific">Plebeiibacterium marinum</name>
    <dbReference type="NCBI Taxonomy" id="2992111"/>
    <lineage>
        <taxon>Bacteria</taxon>
        <taxon>Pseudomonadati</taxon>
        <taxon>Bacteroidota</taxon>
        <taxon>Bacteroidia</taxon>
        <taxon>Marinilabiliales</taxon>
        <taxon>Marinilabiliaceae</taxon>
        <taxon>Plebeiibacterium</taxon>
    </lineage>
</organism>
<sequence length="414" mass="46068">MLKLRKLFLLVCIAPISIVLQGQIIADHNVVDEYENIPNQYIEKVKEMWFVLGGESHSRAYRRGLESLEALDATFQVNATEAGNPEAYTDMHLRVSSAMWGDYDTPTGWEYWIGEEDWWTSQDAIDQVKTGLSYCSAISNPISVIGFGWCWDASWGAASSGTDPVTGNHWYGELVNSPGGVQQWGLSADDFDATGNSLCMDSYLTATQEYISYCESNYIPTQVIFTTGPVDNPGFSNEAMYQQHLKWEYIREYVRSDANRILFDYADILCYDDDGSMTTSSWNGNEFPVITPTNLGDETIGHIGEAGTIRIAKAVWWMLARIAGWDGIPTGQGKGLIGEDKTIVYRAGDKICVEIEGTMSLQKIKVLNINGKQEFQTFLKSNKCYINTDGLAAGMYFIVVENSSGSKVSKVVVN</sequence>
<evidence type="ECO:0000313" key="3">
    <source>
        <dbReference type="EMBL" id="MCW3804124.1"/>
    </source>
</evidence>
<feature type="chain" id="PRO_5042205715" evidence="1">
    <location>
        <begin position="23"/>
        <end position="414"/>
    </location>
</feature>
<evidence type="ECO:0000313" key="4">
    <source>
        <dbReference type="Proteomes" id="UP001207408"/>
    </source>
</evidence>
<proteinExistence type="predicted"/>
<accession>A0AAE3MAL4</accession>
<dbReference type="Pfam" id="PF18962">
    <property type="entry name" value="Por_Secre_tail"/>
    <property type="match status" value="1"/>
</dbReference>
<reference evidence="3" key="1">
    <citation type="submission" date="2022-10" db="EMBL/GenBank/DDBJ databases">
        <authorList>
            <person name="Yu W.X."/>
        </authorList>
    </citation>
    <scope>NUCLEOTIDE SEQUENCE</scope>
    <source>
        <strain evidence="3">D04</strain>
    </source>
</reference>
<evidence type="ECO:0000259" key="2">
    <source>
        <dbReference type="Pfam" id="PF18962"/>
    </source>
</evidence>
<dbReference type="InterPro" id="IPR026444">
    <property type="entry name" value="Secre_tail"/>
</dbReference>
<name>A0AAE3MAL4_9BACT</name>
<keyword evidence="1" id="KW-0732">Signal</keyword>
<feature type="domain" description="Secretion system C-terminal sorting" evidence="2">
    <location>
        <begin position="356"/>
        <end position="413"/>
    </location>
</feature>
<comment type="caution">
    <text evidence="3">The sequence shown here is derived from an EMBL/GenBank/DDBJ whole genome shotgun (WGS) entry which is preliminary data.</text>
</comment>
<dbReference type="AlphaFoldDB" id="A0AAE3MAL4"/>
<dbReference type="NCBIfam" id="TIGR04183">
    <property type="entry name" value="Por_Secre_tail"/>
    <property type="match status" value="1"/>
</dbReference>
<evidence type="ECO:0000256" key="1">
    <source>
        <dbReference type="SAM" id="SignalP"/>
    </source>
</evidence>
<feature type="signal peptide" evidence="1">
    <location>
        <begin position="1"/>
        <end position="22"/>
    </location>
</feature>
<gene>
    <name evidence="3" type="ORF">OM074_00735</name>
</gene>
<dbReference type="Proteomes" id="UP001207408">
    <property type="component" value="Unassembled WGS sequence"/>
</dbReference>
<keyword evidence="4" id="KW-1185">Reference proteome</keyword>
<dbReference type="EMBL" id="JAPDPI010000001">
    <property type="protein sequence ID" value="MCW3804124.1"/>
    <property type="molecule type" value="Genomic_DNA"/>
</dbReference>
<protein>
    <submittedName>
        <fullName evidence="3">T9SS type A sorting domain-containing protein</fullName>
    </submittedName>
</protein>